<feature type="domain" description="Hexokinase N-terminal" evidence="12">
    <location>
        <begin position="13"/>
        <end position="206"/>
    </location>
</feature>
<dbReference type="Proteomes" id="UP000053664">
    <property type="component" value="Unassembled WGS sequence"/>
</dbReference>
<evidence type="ECO:0000256" key="3">
    <source>
        <dbReference type="ARBA" id="ARBA00009225"/>
    </source>
</evidence>
<keyword evidence="6 11" id="KW-0418">Kinase</keyword>
<dbReference type="UniPathway" id="UPA00109">
    <property type="reaction ID" value="UER00180"/>
</dbReference>
<evidence type="ECO:0000256" key="2">
    <source>
        <dbReference type="ARBA" id="ARBA00005028"/>
    </source>
</evidence>
<evidence type="ECO:0000256" key="6">
    <source>
        <dbReference type="ARBA" id="ARBA00022777"/>
    </source>
</evidence>
<comment type="similarity">
    <text evidence="3 11">Belongs to the hexokinase family.</text>
</comment>
<accession>A0A061H4R6</accession>
<protein>
    <recommendedName>
        <fullName evidence="11">Phosphotransferase</fullName>
        <ecNumber evidence="11">2.7.1.-</ecNumber>
    </recommendedName>
</protein>
<evidence type="ECO:0000256" key="5">
    <source>
        <dbReference type="ARBA" id="ARBA00022741"/>
    </source>
</evidence>
<dbReference type="GO" id="GO:0005536">
    <property type="term" value="F:D-glucose binding"/>
    <property type="evidence" value="ECO:0007669"/>
    <property type="project" value="InterPro"/>
</dbReference>
<evidence type="ECO:0000256" key="10">
    <source>
        <dbReference type="ARBA" id="ARBA00048160"/>
    </source>
</evidence>
<dbReference type="PRINTS" id="PR00475">
    <property type="entry name" value="HEXOKINASE"/>
</dbReference>
<evidence type="ECO:0000256" key="7">
    <source>
        <dbReference type="ARBA" id="ARBA00022840"/>
    </source>
</evidence>
<evidence type="ECO:0000256" key="9">
    <source>
        <dbReference type="ARBA" id="ARBA00044613"/>
    </source>
</evidence>
<dbReference type="FunFam" id="3.30.420.40:FF:000034">
    <property type="entry name" value="Phosphotransferase"/>
    <property type="match status" value="1"/>
</dbReference>
<dbReference type="PROSITE" id="PS51748">
    <property type="entry name" value="HEXOKINASE_2"/>
    <property type="match status" value="1"/>
</dbReference>
<evidence type="ECO:0000256" key="8">
    <source>
        <dbReference type="ARBA" id="ARBA00023152"/>
    </source>
</evidence>
<evidence type="ECO:0000313" key="15">
    <source>
        <dbReference type="Proteomes" id="UP000053664"/>
    </source>
</evidence>
<dbReference type="Pfam" id="PF00349">
    <property type="entry name" value="Hexokinase_1"/>
    <property type="match status" value="1"/>
</dbReference>
<dbReference type="InterPro" id="IPR022672">
    <property type="entry name" value="Hexokinase_N"/>
</dbReference>
<dbReference type="GO" id="GO:0005524">
    <property type="term" value="F:ATP binding"/>
    <property type="evidence" value="ECO:0007669"/>
    <property type="project" value="UniProtKB-UniRule"/>
</dbReference>
<evidence type="ECO:0000259" key="13">
    <source>
        <dbReference type="Pfam" id="PF03727"/>
    </source>
</evidence>
<dbReference type="PANTHER" id="PTHR19443">
    <property type="entry name" value="HEXOKINASE"/>
    <property type="match status" value="1"/>
</dbReference>
<dbReference type="GO" id="GO:0008865">
    <property type="term" value="F:fructokinase activity"/>
    <property type="evidence" value="ECO:0007669"/>
    <property type="project" value="TreeGrafter"/>
</dbReference>
<dbReference type="GO" id="GO:0004340">
    <property type="term" value="F:glucokinase activity"/>
    <property type="evidence" value="ECO:0007669"/>
    <property type="project" value="TreeGrafter"/>
</dbReference>
<dbReference type="InterPro" id="IPR043129">
    <property type="entry name" value="ATPase_NBD"/>
</dbReference>
<sequence length="475" mass="51890">MPAVPLVTREDALRKIEEQFQLDLPMLKSLSQRFQELYDYGLANHGADMQMIPSFVTGVPNGSEKGTYLALDLGGTNLRVCEVTLDGKGGFTMKQEKYKVSDALKQGPARNLFDYMAQSVDTFLTDFGTASTDDELLLGFTFSFPVEQTALARGHLIHWTKGFNCPDAPGKDVVGLLQESLDRKHIKVRCNALVNDTVGALLAHAYHSNGALISAIFGTGTNGAYIEDISKIKKLKMAEGSIKHMVVNTEWGGFDDDRKALPVTVFDNRLDRESIRPRNHVFEKMISGMYLGELTRHVLVHLIDSLVLFDGFSSVVMNTQNGFDTAYMSAIEADKEEASSPQSATRKVLVETMQIPADKVSAEDVDTVRRVCKIVGTRAARLSSVAIAATLVQTNNVQSRGDGPDEGVKVGMDGSVIEFYPHFEERMREGLRDLLGEDAERRVKIGLAKDGSGVGAALGALQAAKQEASGHRVEA</sequence>
<dbReference type="KEGG" id="pfp:PFL1_04741"/>
<evidence type="ECO:0000256" key="11">
    <source>
        <dbReference type="RuleBase" id="RU362007"/>
    </source>
</evidence>
<dbReference type="Pfam" id="PF03727">
    <property type="entry name" value="Hexokinase_2"/>
    <property type="match status" value="1"/>
</dbReference>
<comment type="pathway">
    <text evidence="1">Carbohydrate degradation; glycolysis; D-glyceraldehyde 3-phosphate and glycerone phosphate from D-glucose: step 1/4.</text>
</comment>
<evidence type="ECO:0000313" key="14">
    <source>
        <dbReference type="EMBL" id="EPQ27603.1"/>
    </source>
</evidence>
<dbReference type="GO" id="GO:0006006">
    <property type="term" value="P:glucose metabolic process"/>
    <property type="evidence" value="ECO:0007669"/>
    <property type="project" value="TreeGrafter"/>
</dbReference>
<keyword evidence="7 11" id="KW-0067">ATP-binding</keyword>
<evidence type="ECO:0000256" key="1">
    <source>
        <dbReference type="ARBA" id="ARBA00004888"/>
    </source>
</evidence>
<dbReference type="HOGENOM" id="CLU_014393_5_1_1"/>
<dbReference type="Gene3D" id="3.40.367.20">
    <property type="match status" value="1"/>
</dbReference>
<dbReference type="OrthoDB" id="419537at2759"/>
<dbReference type="GeneID" id="19318841"/>
<feature type="domain" description="Hexokinase C-terminal" evidence="13">
    <location>
        <begin position="213"/>
        <end position="461"/>
    </location>
</feature>
<dbReference type="EMBL" id="KE361638">
    <property type="protein sequence ID" value="EPQ27603.1"/>
    <property type="molecule type" value="Genomic_DNA"/>
</dbReference>
<gene>
    <name evidence="14" type="ORF">PFL1_04741</name>
</gene>
<comment type="catalytic activity">
    <reaction evidence="10">
        <text>D-glucose + ATP = D-glucose 6-phosphate + ADP + H(+)</text>
        <dbReference type="Rhea" id="RHEA:17825"/>
        <dbReference type="ChEBI" id="CHEBI:4167"/>
        <dbReference type="ChEBI" id="CHEBI:15378"/>
        <dbReference type="ChEBI" id="CHEBI:30616"/>
        <dbReference type="ChEBI" id="CHEBI:61548"/>
        <dbReference type="ChEBI" id="CHEBI:456216"/>
        <dbReference type="EC" id="2.7.1.1"/>
    </reaction>
    <physiologicalReaction direction="left-to-right" evidence="10">
        <dbReference type="Rhea" id="RHEA:17826"/>
    </physiologicalReaction>
</comment>
<keyword evidence="8 11" id="KW-0324">Glycolysis</keyword>
<comment type="pathway">
    <text evidence="2">Carbohydrate metabolism; hexose metabolism.</text>
</comment>
<dbReference type="AlphaFoldDB" id="A0A061H4R6"/>
<dbReference type="RefSeq" id="XP_007880460.1">
    <property type="nucleotide sequence ID" value="XM_007882269.1"/>
</dbReference>
<name>A0A061H4R6_9BASI</name>
<dbReference type="EC" id="2.7.1.-" evidence="11"/>
<dbReference type="GO" id="GO:0006096">
    <property type="term" value="P:glycolytic process"/>
    <property type="evidence" value="ECO:0007669"/>
    <property type="project" value="UniProtKB-UniPathway"/>
</dbReference>
<keyword evidence="5 11" id="KW-0547">Nucleotide-binding</keyword>
<organism evidence="14 15">
    <name type="scientific">Pseudozyma flocculosa PF-1</name>
    <dbReference type="NCBI Taxonomy" id="1277687"/>
    <lineage>
        <taxon>Eukaryota</taxon>
        <taxon>Fungi</taxon>
        <taxon>Dikarya</taxon>
        <taxon>Basidiomycota</taxon>
        <taxon>Ustilaginomycotina</taxon>
        <taxon>Ustilaginomycetes</taxon>
        <taxon>Ustilaginales</taxon>
        <taxon>Ustilaginaceae</taxon>
        <taxon>Pseudozyma</taxon>
    </lineage>
</organism>
<evidence type="ECO:0000256" key="4">
    <source>
        <dbReference type="ARBA" id="ARBA00022679"/>
    </source>
</evidence>
<dbReference type="SUPFAM" id="SSF53067">
    <property type="entry name" value="Actin-like ATPase domain"/>
    <property type="match status" value="2"/>
</dbReference>
<reference evidence="14 15" key="1">
    <citation type="journal article" date="2013" name="Plant Cell">
        <title>The transition from a phytopathogenic smut ancestor to an anamorphic biocontrol agent deciphered by comparative whole-genome analysis.</title>
        <authorList>
            <person name="Lefebvre F."/>
            <person name="Joly D.L."/>
            <person name="Labbe C."/>
            <person name="Teichmann B."/>
            <person name="Linning R."/>
            <person name="Belzile F."/>
            <person name="Bakkeren G."/>
            <person name="Belanger R.R."/>
        </authorList>
    </citation>
    <scope>NUCLEOTIDE SEQUENCE [LARGE SCALE GENOMIC DNA]</scope>
    <source>
        <strain evidence="14 15">PF-1</strain>
    </source>
</reference>
<dbReference type="InterPro" id="IPR022673">
    <property type="entry name" value="Hexokinase_C"/>
</dbReference>
<dbReference type="GO" id="GO:0005829">
    <property type="term" value="C:cytosol"/>
    <property type="evidence" value="ECO:0007669"/>
    <property type="project" value="TreeGrafter"/>
</dbReference>
<dbReference type="eggNOG" id="KOG1369">
    <property type="taxonomic scope" value="Eukaryota"/>
</dbReference>
<dbReference type="GO" id="GO:0005739">
    <property type="term" value="C:mitochondrion"/>
    <property type="evidence" value="ECO:0007669"/>
    <property type="project" value="TreeGrafter"/>
</dbReference>
<proteinExistence type="inferred from homology"/>
<evidence type="ECO:0000259" key="12">
    <source>
        <dbReference type="Pfam" id="PF00349"/>
    </source>
</evidence>
<dbReference type="InterPro" id="IPR001312">
    <property type="entry name" value="Hexokinase"/>
</dbReference>
<comment type="catalytic activity">
    <reaction evidence="9">
        <text>a D-hexose + ATP = a D-hexose 6-phosphate + ADP + H(+)</text>
        <dbReference type="Rhea" id="RHEA:22740"/>
        <dbReference type="ChEBI" id="CHEBI:4194"/>
        <dbReference type="ChEBI" id="CHEBI:15378"/>
        <dbReference type="ChEBI" id="CHEBI:30616"/>
        <dbReference type="ChEBI" id="CHEBI:229467"/>
        <dbReference type="ChEBI" id="CHEBI:456216"/>
        <dbReference type="EC" id="2.7.1.1"/>
    </reaction>
    <physiologicalReaction direction="left-to-right" evidence="9">
        <dbReference type="Rhea" id="RHEA:22741"/>
    </physiologicalReaction>
</comment>
<dbReference type="PANTHER" id="PTHR19443:SF30">
    <property type="entry name" value="GLUCOKINASE-1-RELATED"/>
    <property type="match status" value="1"/>
</dbReference>
<dbReference type="Gene3D" id="3.30.420.40">
    <property type="match status" value="1"/>
</dbReference>
<dbReference type="FunFam" id="3.40.367.20:FF:000005">
    <property type="entry name" value="Phosphotransferase"/>
    <property type="match status" value="1"/>
</dbReference>
<dbReference type="GO" id="GO:0001678">
    <property type="term" value="P:intracellular glucose homeostasis"/>
    <property type="evidence" value="ECO:0007669"/>
    <property type="project" value="InterPro"/>
</dbReference>
<keyword evidence="4 11" id="KW-0808">Transferase</keyword>